<evidence type="ECO:0000313" key="7">
    <source>
        <dbReference type="Proteomes" id="UP000187891"/>
    </source>
</evidence>
<comment type="subcellular location">
    <subcellularLocation>
        <location evidence="1">Membrane</location>
        <topology evidence="1">Multi-pass membrane protein</topology>
    </subcellularLocation>
</comment>
<feature type="transmembrane region" description="Helical" evidence="5">
    <location>
        <begin position="104"/>
        <end position="124"/>
    </location>
</feature>
<protein>
    <recommendedName>
        <fullName evidence="8">DoxX family protein</fullName>
    </recommendedName>
</protein>
<evidence type="ECO:0000256" key="2">
    <source>
        <dbReference type="ARBA" id="ARBA00022692"/>
    </source>
</evidence>
<feature type="transmembrane region" description="Helical" evidence="5">
    <location>
        <begin position="20"/>
        <end position="38"/>
    </location>
</feature>
<evidence type="ECO:0008006" key="8">
    <source>
        <dbReference type="Google" id="ProtNLM"/>
    </source>
</evidence>
<keyword evidence="2 5" id="KW-0812">Transmembrane</keyword>
<evidence type="ECO:0000256" key="3">
    <source>
        <dbReference type="ARBA" id="ARBA00022989"/>
    </source>
</evidence>
<accession>A0A1R3TUG6</accession>
<dbReference type="AlphaFoldDB" id="A0A1R3TUG6"/>
<reference evidence="7" key="1">
    <citation type="submission" date="2016-10" db="EMBL/GenBank/DDBJ databases">
        <authorList>
            <person name="Wibberg D."/>
        </authorList>
    </citation>
    <scope>NUCLEOTIDE SEQUENCE [LARGE SCALE GENOMIC DNA]</scope>
</reference>
<dbReference type="GO" id="GO:0016020">
    <property type="term" value="C:membrane"/>
    <property type="evidence" value="ECO:0007669"/>
    <property type="project" value="UniProtKB-SubCell"/>
</dbReference>
<dbReference type="Pfam" id="PF13564">
    <property type="entry name" value="DoxX_2"/>
    <property type="match status" value="1"/>
</dbReference>
<evidence type="ECO:0000256" key="4">
    <source>
        <dbReference type="ARBA" id="ARBA00023136"/>
    </source>
</evidence>
<proteinExistence type="predicted"/>
<gene>
    <name evidence="6" type="ORF">DSM25559_3104</name>
</gene>
<organism evidence="6 7">
    <name type="scientific">Agrobacterium rosae</name>
    <dbReference type="NCBI Taxonomy" id="1972867"/>
    <lineage>
        <taxon>Bacteria</taxon>
        <taxon>Pseudomonadati</taxon>
        <taxon>Pseudomonadota</taxon>
        <taxon>Alphaproteobacteria</taxon>
        <taxon>Hyphomicrobiales</taxon>
        <taxon>Rhizobiaceae</taxon>
        <taxon>Rhizobium/Agrobacterium group</taxon>
        <taxon>Agrobacterium</taxon>
    </lineage>
</organism>
<dbReference type="Proteomes" id="UP000187891">
    <property type="component" value="Unassembled WGS sequence"/>
</dbReference>
<name>A0A1R3TUG6_9HYPH</name>
<dbReference type="RefSeq" id="WP_077120906.1">
    <property type="nucleotide sequence ID" value="NZ_FMUE01000007.1"/>
</dbReference>
<dbReference type="InterPro" id="IPR032808">
    <property type="entry name" value="DoxX"/>
</dbReference>
<sequence length="139" mass="14783">MPDAAVPMPLPRWQRLTGSVMSGLVVAFLIFDGAIKLAPIAPVMETMVALGYSGDPSLARGLGVMTLVIALLYAIPRTSVLGAILMTGLLGGAIATHLRVGSPLFTHMFFGVYLGLLAWGGLYLRSEALRRLIPLRANH</sequence>
<keyword evidence="4 5" id="KW-0472">Membrane</keyword>
<evidence type="ECO:0000313" key="6">
    <source>
        <dbReference type="EMBL" id="SCX28019.1"/>
    </source>
</evidence>
<feature type="transmembrane region" description="Helical" evidence="5">
    <location>
        <begin position="80"/>
        <end position="98"/>
    </location>
</feature>
<evidence type="ECO:0000256" key="5">
    <source>
        <dbReference type="SAM" id="Phobius"/>
    </source>
</evidence>
<dbReference type="EMBL" id="FMUE01000007">
    <property type="protein sequence ID" value="SCX28019.1"/>
    <property type="molecule type" value="Genomic_DNA"/>
</dbReference>
<dbReference type="STRING" id="1907666.DSM25559_3104"/>
<keyword evidence="3 5" id="KW-1133">Transmembrane helix</keyword>
<feature type="transmembrane region" description="Helical" evidence="5">
    <location>
        <begin position="58"/>
        <end position="75"/>
    </location>
</feature>
<evidence type="ECO:0000256" key="1">
    <source>
        <dbReference type="ARBA" id="ARBA00004141"/>
    </source>
</evidence>